<sequence length="158" mass="18749">MASVLEETWEEYQDYDECIEFDGDKVTVPRPGADLGKGNRYGAPYYGAGVKLRQDEWWELIDPTLDERQKELSRFMAYVNYQFHLKGIPYLTMNALIHNFGRLVTIYFISNGPTKTERDLENFVKRRDDYVNYLCRGLARNDEDRAKFRANFKWHKLT</sequence>
<reference evidence="1 2" key="1">
    <citation type="journal article" date="2018" name="Evol. Lett.">
        <title>Horizontal gene cluster transfer increased hallucinogenic mushroom diversity.</title>
        <authorList>
            <person name="Reynolds H.T."/>
            <person name="Vijayakumar V."/>
            <person name="Gluck-Thaler E."/>
            <person name="Korotkin H.B."/>
            <person name="Matheny P.B."/>
            <person name="Slot J.C."/>
        </authorList>
    </citation>
    <scope>NUCLEOTIDE SEQUENCE [LARGE SCALE GENOMIC DNA]</scope>
    <source>
        <strain evidence="1 2">2629</strain>
    </source>
</reference>
<accession>A0A409YSV9</accession>
<evidence type="ECO:0000313" key="2">
    <source>
        <dbReference type="Proteomes" id="UP000284842"/>
    </source>
</evidence>
<comment type="caution">
    <text evidence="1">The sequence shown here is derived from an EMBL/GenBank/DDBJ whole genome shotgun (WGS) entry which is preliminary data.</text>
</comment>
<dbReference type="AlphaFoldDB" id="A0A409YSV9"/>
<keyword evidence="2" id="KW-1185">Reference proteome</keyword>
<protein>
    <submittedName>
        <fullName evidence="1">Uncharacterized protein</fullName>
    </submittedName>
</protein>
<gene>
    <name evidence="1" type="ORF">CVT24_004694</name>
</gene>
<name>A0A409YSV9_9AGAR</name>
<dbReference type="Proteomes" id="UP000284842">
    <property type="component" value="Unassembled WGS sequence"/>
</dbReference>
<evidence type="ECO:0000313" key="1">
    <source>
        <dbReference type="EMBL" id="PPR06059.1"/>
    </source>
</evidence>
<dbReference type="InParanoid" id="A0A409YSV9"/>
<proteinExistence type="predicted"/>
<organism evidence="1 2">
    <name type="scientific">Panaeolus cyanescens</name>
    <dbReference type="NCBI Taxonomy" id="181874"/>
    <lineage>
        <taxon>Eukaryota</taxon>
        <taxon>Fungi</taxon>
        <taxon>Dikarya</taxon>
        <taxon>Basidiomycota</taxon>
        <taxon>Agaricomycotina</taxon>
        <taxon>Agaricomycetes</taxon>
        <taxon>Agaricomycetidae</taxon>
        <taxon>Agaricales</taxon>
        <taxon>Agaricineae</taxon>
        <taxon>Galeropsidaceae</taxon>
        <taxon>Panaeolus</taxon>
    </lineage>
</organism>
<dbReference type="EMBL" id="NHTK01000711">
    <property type="protein sequence ID" value="PPR06059.1"/>
    <property type="molecule type" value="Genomic_DNA"/>
</dbReference>